<dbReference type="SUPFAM" id="SSF51556">
    <property type="entry name" value="Metallo-dependent hydrolases"/>
    <property type="match status" value="1"/>
</dbReference>
<feature type="domain" description="Amidohydrolase 3" evidence="1">
    <location>
        <begin position="49"/>
        <end position="530"/>
    </location>
</feature>
<dbReference type="InterPro" id="IPR013108">
    <property type="entry name" value="Amidohydro_3"/>
</dbReference>
<dbReference type="Proteomes" id="UP000595254">
    <property type="component" value="Chromosome"/>
</dbReference>
<dbReference type="RefSeq" id="WP_040376490.1">
    <property type="nucleotide sequence ID" value="NZ_CP068053.1"/>
</dbReference>
<dbReference type="GO" id="GO:0016810">
    <property type="term" value="F:hydrolase activity, acting on carbon-nitrogen (but not peptide) bonds"/>
    <property type="evidence" value="ECO:0007669"/>
    <property type="project" value="InterPro"/>
</dbReference>
<dbReference type="InterPro" id="IPR033932">
    <property type="entry name" value="YtcJ-like"/>
</dbReference>
<reference evidence="2 3" key="1">
    <citation type="submission" date="2021-01" db="EMBL/GenBank/DDBJ databases">
        <title>FDA dAtabase for Regulatory Grade micrObial Sequences (FDA-ARGOS): Supporting development and validation of Infectious Disease Dx tests.</title>
        <authorList>
            <person name="Nelson B."/>
            <person name="Plummer A."/>
            <person name="Tallon L."/>
            <person name="Sadzewicz L."/>
            <person name="Zhao X."/>
            <person name="Boylan J."/>
            <person name="Ott S."/>
            <person name="Bowen H."/>
            <person name="Vavikolanu K."/>
            <person name="Mehta A."/>
            <person name="Aluvathingal J."/>
            <person name="Nadendla S."/>
            <person name="Myers T."/>
            <person name="Yan Y."/>
            <person name="Sichtig H."/>
        </authorList>
    </citation>
    <scope>NUCLEOTIDE SEQUENCE [LARGE SCALE GENOMIC DNA]</scope>
    <source>
        <strain evidence="2 3">FDAARGOS_1161</strain>
    </source>
</reference>
<dbReference type="PANTHER" id="PTHR22642:SF2">
    <property type="entry name" value="PROTEIN LONG AFTER FAR-RED 3"/>
    <property type="match status" value="1"/>
</dbReference>
<name>A0A974NKS4_PERPY</name>
<dbReference type="AlphaFoldDB" id="A0A974NKS4"/>
<dbReference type="EMBL" id="CP068053">
    <property type="protein sequence ID" value="QQS99541.1"/>
    <property type="molecule type" value="Genomic_DNA"/>
</dbReference>
<dbReference type="PANTHER" id="PTHR22642">
    <property type="entry name" value="IMIDAZOLONEPROPIONASE"/>
    <property type="match status" value="1"/>
</dbReference>
<gene>
    <name evidence="2" type="ORF">I6J18_18395</name>
</gene>
<keyword evidence="3" id="KW-1185">Reference proteome</keyword>
<dbReference type="KEGG" id="ppsr:I6J18_18395"/>
<dbReference type="SUPFAM" id="SSF51338">
    <property type="entry name" value="Composite domain of metallo-dependent hydrolases"/>
    <property type="match status" value="1"/>
</dbReference>
<evidence type="ECO:0000313" key="2">
    <source>
        <dbReference type="EMBL" id="QQS99541.1"/>
    </source>
</evidence>
<accession>A0A974NKS4</accession>
<organism evidence="2 3">
    <name type="scientific">Peribacillus psychrosaccharolyticus</name>
    <name type="common">Bacillus psychrosaccharolyticus</name>
    <dbReference type="NCBI Taxonomy" id="1407"/>
    <lineage>
        <taxon>Bacteria</taxon>
        <taxon>Bacillati</taxon>
        <taxon>Bacillota</taxon>
        <taxon>Bacilli</taxon>
        <taxon>Bacillales</taxon>
        <taxon>Bacillaceae</taxon>
        <taxon>Peribacillus</taxon>
    </lineage>
</organism>
<dbReference type="Gene3D" id="3.10.310.70">
    <property type="match status" value="1"/>
</dbReference>
<dbReference type="Gene3D" id="3.20.20.140">
    <property type="entry name" value="Metal-dependent hydrolases"/>
    <property type="match status" value="1"/>
</dbReference>
<sequence length="537" mass="59869">MGTLWTNGLIYTMEKENVRVEAVYTEGDLIIDMGNSAQLKRDYSNRIEREIDLNGQMMIPGLVDSHMHLVGYGELLMRLNLSAMTNRQDVLDAVKEKCEGAAPGKWIVAEGWNENEWDNTELILLDELDKVSPENPVILKRICRHALVVNSQGLNAAGNSIKEVPPAGGVIGRYQDGRLNGLFKEEPAMQLITNHIPGIDQEYVESAIKLAIEDCWSKGLTGVHTEDLHYYDGFMSTYQAFINVIEKRSMPLRANLLVHNEEVDEMIANGYRYRDGGTFIKLDAMKIFADGSLGGNTALLSRPYADHPETNGVAIYTQNELRALVRKARSYNLPIAVHTIGDQAFENVLNAIEVDPPAEGLRDRLIHAQIMRKDLLERAKLLPVIFDIQPGFVPSDFPWVIDKVGLENSSYNYAWKTFLGNGIHCAGGSDAPIESVNPLLGIHAAVTRRKPFGLDRTVYDPDERLSMFEAVSLYTTGSAYATGEEKNRGKIAKGFLADFSVLTENLFSISEDELLMVEADMTIVGGQIVYQKERKSL</sequence>
<dbReference type="InterPro" id="IPR032466">
    <property type="entry name" value="Metal_Hydrolase"/>
</dbReference>
<dbReference type="CDD" id="cd01300">
    <property type="entry name" value="YtcJ_like"/>
    <property type="match status" value="1"/>
</dbReference>
<evidence type="ECO:0000313" key="3">
    <source>
        <dbReference type="Proteomes" id="UP000595254"/>
    </source>
</evidence>
<dbReference type="Gene3D" id="2.30.40.10">
    <property type="entry name" value="Urease, subunit C, domain 1"/>
    <property type="match status" value="1"/>
</dbReference>
<dbReference type="Pfam" id="PF07969">
    <property type="entry name" value="Amidohydro_3"/>
    <property type="match status" value="1"/>
</dbReference>
<proteinExistence type="predicted"/>
<protein>
    <submittedName>
        <fullName evidence="2">Amidohydrolase</fullName>
    </submittedName>
</protein>
<evidence type="ECO:0000259" key="1">
    <source>
        <dbReference type="Pfam" id="PF07969"/>
    </source>
</evidence>
<dbReference type="InterPro" id="IPR011059">
    <property type="entry name" value="Metal-dep_hydrolase_composite"/>
</dbReference>